<name>A0ABY2H769_9HYPO</name>
<feature type="signal peptide" evidence="1">
    <location>
        <begin position="1"/>
        <end position="24"/>
    </location>
</feature>
<keyword evidence="3" id="KW-1185">Reference proteome</keyword>
<evidence type="ECO:0000313" key="3">
    <source>
        <dbReference type="Proteomes" id="UP001642720"/>
    </source>
</evidence>
<gene>
    <name evidence="2" type="ORF">CCMA1212_004161</name>
</gene>
<evidence type="ECO:0008006" key="4">
    <source>
        <dbReference type="Google" id="ProtNLM"/>
    </source>
</evidence>
<organism evidence="2 3">
    <name type="scientific">Trichoderma ghanense</name>
    <dbReference type="NCBI Taxonomy" id="65468"/>
    <lineage>
        <taxon>Eukaryota</taxon>
        <taxon>Fungi</taxon>
        <taxon>Dikarya</taxon>
        <taxon>Ascomycota</taxon>
        <taxon>Pezizomycotina</taxon>
        <taxon>Sordariomycetes</taxon>
        <taxon>Hypocreomycetidae</taxon>
        <taxon>Hypocreales</taxon>
        <taxon>Hypocreaceae</taxon>
        <taxon>Trichoderma</taxon>
    </lineage>
</organism>
<dbReference type="Proteomes" id="UP001642720">
    <property type="component" value="Unassembled WGS sequence"/>
</dbReference>
<evidence type="ECO:0000256" key="1">
    <source>
        <dbReference type="SAM" id="SignalP"/>
    </source>
</evidence>
<reference evidence="2 3" key="1">
    <citation type="submission" date="2018-01" db="EMBL/GenBank/DDBJ databases">
        <title>Genome characterization of the sugarcane-associated fungus Trichoderma ghanense CCMA-1212 and their application in lignocelulose bioconversion.</title>
        <authorList>
            <person name="Steindorff A.S."/>
            <person name="Mendes T.D."/>
            <person name="Vilela E.S.D."/>
            <person name="Rodrigues D.S."/>
            <person name="Formighieri E.F."/>
            <person name="Melo I.S."/>
            <person name="Favaro L.C.L."/>
        </authorList>
    </citation>
    <scope>NUCLEOTIDE SEQUENCE [LARGE SCALE GENOMIC DNA]</scope>
    <source>
        <strain evidence="2 3">CCMA-1212</strain>
    </source>
</reference>
<sequence>MSSVNILLLLLLLFLTTSNPLALALTPPETQPPSPPLHIPGHWGNDTQGGEVHWLPGEPAPTNDVVFMWCRKGASGCQRAALKHGRCYDLSMLDGSIRAQLNSVGAQDGRCMLFQNYDCSGEHTAMFTGRSHWTKAICANSKKSSRVEWNRQASAVRCCAGGPERRWCNFGIKKADRCTEG</sequence>
<comment type="caution">
    <text evidence="2">The sequence shown here is derived from an EMBL/GenBank/DDBJ whole genome shotgun (WGS) entry which is preliminary data.</text>
</comment>
<dbReference type="EMBL" id="PPTA01000004">
    <property type="protein sequence ID" value="TFB04104.1"/>
    <property type="molecule type" value="Genomic_DNA"/>
</dbReference>
<protein>
    <recommendedName>
        <fullName evidence="4">SSCRP protein</fullName>
    </recommendedName>
</protein>
<proteinExistence type="predicted"/>
<evidence type="ECO:0000313" key="2">
    <source>
        <dbReference type="EMBL" id="TFB04104.1"/>
    </source>
</evidence>
<dbReference type="RefSeq" id="XP_073560305.1">
    <property type="nucleotide sequence ID" value="XM_073701477.1"/>
</dbReference>
<feature type="chain" id="PRO_5047507893" description="SSCRP protein" evidence="1">
    <location>
        <begin position="25"/>
        <end position="181"/>
    </location>
</feature>
<dbReference type="GeneID" id="300575927"/>
<accession>A0ABY2H769</accession>
<keyword evidence="1" id="KW-0732">Signal</keyword>